<dbReference type="EMBL" id="CP019628">
    <property type="protein sequence ID" value="AQP98394.1"/>
    <property type="molecule type" value="Genomic_DNA"/>
</dbReference>
<dbReference type="PROSITE" id="PS50110">
    <property type="entry name" value="RESPONSE_REGULATORY"/>
    <property type="match status" value="1"/>
</dbReference>
<organism evidence="4 5">
    <name type="scientific">Pseudoalteromonas aliena</name>
    <dbReference type="NCBI Taxonomy" id="247523"/>
    <lineage>
        <taxon>Bacteria</taxon>
        <taxon>Pseudomonadati</taxon>
        <taxon>Pseudomonadota</taxon>
        <taxon>Gammaproteobacteria</taxon>
        <taxon>Alteromonadales</taxon>
        <taxon>Pseudoalteromonadaceae</taxon>
        <taxon>Pseudoalteromonas</taxon>
    </lineage>
</organism>
<evidence type="ECO:0000313" key="4">
    <source>
        <dbReference type="EMBL" id="AQP98394.1"/>
    </source>
</evidence>
<dbReference type="PANTHER" id="PTHR44591">
    <property type="entry name" value="STRESS RESPONSE REGULATOR PROTEIN 1"/>
    <property type="match status" value="1"/>
</dbReference>
<evidence type="ECO:0000259" key="3">
    <source>
        <dbReference type="PROSITE" id="PS50110"/>
    </source>
</evidence>
<feature type="modified residue" description="4-aspartylphosphate" evidence="2">
    <location>
        <position position="52"/>
    </location>
</feature>
<evidence type="ECO:0000313" key="5">
    <source>
        <dbReference type="Proteomes" id="UP000188243"/>
    </source>
</evidence>
<evidence type="ECO:0000256" key="1">
    <source>
        <dbReference type="ARBA" id="ARBA00022553"/>
    </source>
</evidence>
<dbReference type="InterPro" id="IPR001789">
    <property type="entry name" value="Sig_transdc_resp-reg_receiver"/>
</dbReference>
<dbReference type="SUPFAM" id="SSF52172">
    <property type="entry name" value="CheY-like"/>
    <property type="match status" value="1"/>
</dbReference>
<accession>A0A1Q2GTF5</accession>
<dbReference type="STRING" id="247523.B0W48_00450"/>
<dbReference type="Proteomes" id="UP000188243">
    <property type="component" value="Chromosome"/>
</dbReference>
<protein>
    <submittedName>
        <fullName evidence="4">Two-component system response regulator</fullName>
    </submittedName>
</protein>
<dbReference type="InterPro" id="IPR011006">
    <property type="entry name" value="CheY-like_superfamily"/>
</dbReference>
<dbReference type="GO" id="GO:0000160">
    <property type="term" value="P:phosphorelay signal transduction system"/>
    <property type="evidence" value="ECO:0007669"/>
    <property type="project" value="InterPro"/>
</dbReference>
<gene>
    <name evidence="4" type="ORF">B0W48_00450</name>
</gene>
<evidence type="ECO:0000256" key="2">
    <source>
        <dbReference type="PROSITE-ProRule" id="PRU00169"/>
    </source>
</evidence>
<dbReference type="PANTHER" id="PTHR44591:SF3">
    <property type="entry name" value="RESPONSE REGULATORY DOMAIN-CONTAINING PROTEIN"/>
    <property type="match status" value="1"/>
</dbReference>
<keyword evidence="1 2" id="KW-0597">Phosphoprotein</keyword>
<dbReference type="InterPro" id="IPR050595">
    <property type="entry name" value="Bact_response_regulator"/>
</dbReference>
<dbReference type="Gene3D" id="3.40.50.2300">
    <property type="match status" value="1"/>
</dbReference>
<dbReference type="SMART" id="SM00448">
    <property type="entry name" value="REC"/>
    <property type="match status" value="1"/>
</dbReference>
<dbReference type="KEGG" id="paln:B0W48_00450"/>
<name>A0A1Q2GTF5_9GAMM</name>
<reference evidence="4 5" key="1">
    <citation type="submission" date="2017-02" db="EMBL/GenBank/DDBJ databases">
        <title>Complete genome sequence of the cold-active Pseudoalteromonas aliena strain EH1 isolated from Arctic seawater.</title>
        <authorList>
            <person name="Kim E."/>
            <person name="Heo E."/>
            <person name="Kim H."/>
            <person name="Kim D."/>
        </authorList>
    </citation>
    <scope>NUCLEOTIDE SEQUENCE [LARGE SCALE GENOMIC DNA]</scope>
    <source>
        <strain evidence="4 5">EH1</strain>
    </source>
</reference>
<dbReference type="Pfam" id="PF00072">
    <property type="entry name" value="Response_reg"/>
    <property type="match status" value="1"/>
</dbReference>
<dbReference type="RefSeq" id="WP_077535129.1">
    <property type="nucleotide sequence ID" value="NZ_CP019628.1"/>
</dbReference>
<dbReference type="AlphaFoldDB" id="A0A1Q2GTF5"/>
<feature type="domain" description="Response regulatory" evidence="3">
    <location>
        <begin position="2"/>
        <end position="119"/>
    </location>
</feature>
<sequence>MKILVVDDMPLIRHVLINMLRKLQFDDLVEATDGVQAFTLLHQQHFDLLITDLYMPKMDGKVLLKRIRDDEKLASLPVLIVTCEDSCGAVKEIIATKVSGFIIKPFNLKVLSDHLNLIIADANKK</sequence>
<proteinExistence type="predicted"/>